<evidence type="ECO:0000256" key="2">
    <source>
        <dbReference type="ARBA" id="ARBA00007733"/>
    </source>
</evidence>
<dbReference type="RefSeq" id="WP_111199610.1">
    <property type="nucleotide sequence ID" value="NZ_QKVK01000008.1"/>
</dbReference>
<feature type="region of interest" description="G-domain" evidence="9">
    <location>
        <begin position="376"/>
        <end position="524"/>
    </location>
</feature>
<dbReference type="CDD" id="cd03702">
    <property type="entry name" value="IF2_mtIF2_II"/>
    <property type="match status" value="1"/>
</dbReference>
<dbReference type="EMBL" id="QKVK01000008">
    <property type="protein sequence ID" value="PZF75803.1"/>
    <property type="molecule type" value="Genomic_DNA"/>
</dbReference>
<dbReference type="Pfam" id="PF04760">
    <property type="entry name" value="IF2_N"/>
    <property type="match status" value="1"/>
</dbReference>
<evidence type="ECO:0000256" key="4">
    <source>
        <dbReference type="ARBA" id="ARBA00022490"/>
    </source>
</evidence>
<dbReference type="HAMAP" id="MF_00100_B">
    <property type="entry name" value="IF_2_B"/>
    <property type="match status" value="1"/>
</dbReference>
<dbReference type="CDD" id="cd03692">
    <property type="entry name" value="mtIF2_IVc"/>
    <property type="match status" value="1"/>
</dbReference>
<dbReference type="PROSITE" id="PS01176">
    <property type="entry name" value="IF2"/>
    <property type="match status" value="1"/>
</dbReference>
<dbReference type="InterPro" id="IPR053905">
    <property type="entry name" value="EF-G-like_DII"/>
</dbReference>
<dbReference type="InterPro" id="IPR004161">
    <property type="entry name" value="EFTu-like_2"/>
</dbReference>
<dbReference type="InterPro" id="IPR036925">
    <property type="entry name" value="TIF_IF2_dom3_sf"/>
</dbReference>
<dbReference type="SUPFAM" id="SSF52156">
    <property type="entry name" value="Initiation factor IF2/eIF5b, domain 3"/>
    <property type="match status" value="1"/>
</dbReference>
<dbReference type="Pfam" id="PF11987">
    <property type="entry name" value="IF-2"/>
    <property type="match status" value="1"/>
</dbReference>
<keyword evidence="6 9" id="KW-0547">Nucleotide-binding</keyword>
<dbReference type="GO" id="GO:0005829">
    <property type="term" value="C:cytosol"/>
    <property type="evidence" value="ECO:0007669"/>
    <property type="project" value="TreeGrafter"/>
</dbReference>
<reference evidence="15" key="1">
    <citation type="submission" date="2018-06" db="EMBL/GenBank/DDBJ databases">
        <title>Aestuariibacter litoralis strain KCTC 52945T.</title>
        <authorList>
            <person name="Li X."/>
            <person name="Salam N."/>
            <person name="Li J.-L."/>
            <person name="Chen Y.-M."/>
            <person name="Yang Z.-W."/>
            <person name="Zhang L.-Y."/>
            <person name="Han M.-X."/>
            <person name="Xiao M."/>
            <person name="Li W.-J."/>
        </authorList>
    </citation>
    <scope>NUCLEOTIDE SEQUENCE [LARGE SCALE GENOMIC DNA]</scope>
    <source>
        <strain evidence="15">KCTC 52945</strain>
    </source>
</reference>
<comment type="subcellular location">
    <subcellularLocation>
        <location evidence="1 9 11">Cytoplasm</location>
    </subcellularLocation>
</comment>
<comment type="function">
    <text evidence="9 10">One of the essential components for the initiation of protein synthesis. Protects formylmethionyl-tRNA from spontaneous hydrolysis and promotes its binding to the 30S ribosomal subunits. Also involved in the hydrolysis of GTP during the formation of the 70S ribosomal complex.</text>
</comment>
<keyword evidence="8 9" id="KW-0342">GTP-binding</keyword>
<feature type="binding site" evidence="9">
    <location>
        <begin position="428"/>
        <end position="432"/>
    </location>
    <ligand>
        <name>GTP</name>
        <dbReference type="ChEBI" id="CHEBI:37565"/>
    </ligand>
</feature>
<evidence type="ECO:0000256" key="5">
    <source>
        <dbReference type="ARBA" id="ARBA00022540"/>
    </source>
</evidence>
<dbReference type="Pfam" id="PF08364">
    <property type="entry name" value="IF2_assoc"/>
    <property type="match status" value="1"/>
</dbReference>
<dbReference type="InterPro" id="IPR009000">
    <property type="entry name" value="Transl_B-barrel_sf"/>
</dbReference>
<evidence type="ECO:0000313" key="15">
    <source>
        <dbReference type="Proteomes" id="UP000248795"/>
    </source>
</evidence>
<feature type="binding site" evidence="9">
    <location>
        <begin position="382"/>
        <end position="389"/>
    </location>
    <ligand>
        <name>GTP</name>
        <dbReference type="ChEBI" id="CHEBI:37565"/>
    </ligand>
</feature>
<dbReference type="Gene3D" id="3.40.50.300">
    <property type="entry name" value="P-loop containing nucleotide triphosphate hydrolases"/>
    <property type="match status" value="1"/>
</dbReference>
<dbReference type="Proteomes" id="UP000248795">
    <property type="component" value="Unassembled WGS sequence"/>
</dbReference>
<comment type="caution">
    <text evidence="14">The sequence shown here is derived from an EMBL/GenBank/DDBJ whole genome shotgun (WGS) entry which is preliminary data.</text>
</comment>
<dbReference type="InterPro" id="IPR000178">
    <property type="entry name" value="TF_IF2_bacterial-like"/>
</dbReference>
<dbReference type="Pfam" id="PF03144">
    <property type="entry name" value="GTP_EFTU_D2"/>
    <property type="match status" value="1"/>
</dbReference>
<dbReference type="PROSITE" id="PS51722">
    <property type="entry name" value="G_TR_2"/>
    <property type="match status" value="1"/>
</dbReference>
<proteinExistence type="inferred from homology"/>
<feature type="region of interest" description="Disordered" evidence="12">
    <location>
        <begin position="1"/>
        <end position="219"/>
    </location>
</feature>
<dbReference type="FunFam" id="2.40.30.10:FF:000007">
    <property type="entry name" value="Translation initiation factor IF-2"/>
    <property type="match status" value="1"/>
</dbReference>
<keyword evidence="7 9" id="KW-0648">Protein biosynthesis</keyword>
<dbReference type="CDD" id="cd01887">
    <property type="entry name" value="IF2_eIF5B"/>
    <property type="match status" value="1"/>
</dbReference>
<dbReference type="SUPFAM" id="SSF50447">
    <property type="entry name" value="Translation proteins"/>
    <property type="match status" value="2"/>
</dbReference>
<feature type="compositionally biased region" description="Low complexity" evidence="12">
    <location>
        <begin position="68"/>
        <end position="86"/>
    </location>
</feature>
<evidence type="ECO:0000256" key="8">
    <source>
        <dbReference type="ARBA" id="ARBA00023134"/>
    </source>
</evidence>
<dbReference type="InterPro" id="IPR006847">
    <property type="entry name" value="IF2_N"/>
</dbReference>
<dbReference type="InterPro" id="IPR000795">
    <property type="entry name" value="T_Tr_GTP-bd_dom"/>
</dbReference>
<dbReference type="Pfam" id="PF22042">
    <property type="entry name" value="EF-G_D2"/>
    <property type="match status" value="1"/>
</dbReference>
<dbReference type="InterPro" id="IPR027417">
    <property type="entry name" value="P-loop_NTPase"/>
</dbReference>
<keyword evidence="4 9" id="KW-0963">Cytoplasm</keyword>
<dbReference type="GO" id="GO:0005525">
    <property type="term" value="F:GTP binding"/>
    <property type="evidence" value="ECO:0007669"/>
    <property type="project" value="UniProtKB-KW"/>
</dbReference>
<feature type="compositionally biased region" description="Basic and acidic residues" evidence="12">
    <location>
        <begin position="209"/>
        <end position="218"/>
    </location>
</feature>
<dbReference type="InterPro" id="IPR023115">
    <property type="entry name" value="TIF_IF2_dom3"/>
</dbReference>
<dbReference type="InterPro" id="IPR015760">
    <property type="entry name" value="TIF_IF2"/>
</dbReference>
<dbReference type="Pfam" id="PF00009">
    <property type="entry name" value="GTP_EFTU"/>
    <property type="match status" value="1"/>
</dbReference>
<dbReference type="InterPro" id="IPR013575">
    <property type="entry name" value="IF2_assoc_dom_bac"/>
</dbReference>
<dbReference type="GO" id="GO:0003924">
    <property type="term" value="F:GTPase activity"/>
    <property type="evidence" value="ECO:0007669"/>
    <property type="project" value="UniProtKB-UniRule"/>
</dbReference>
<evidence type="ECO:0000259" key="13">
    <source>
        <dbReference type="PROSITE" id="PS51722"/>
    </source>
</evidence>
<dbReference type="NCBIfam" id="TIGR00487">
    <property type="entry name" value="IF-2"/>
    <property type="match status" value="1"/>
</dbReference>
<dbReference type="Gene3D" id="3.40.50.10050">
    <property type="entry name" value="Translation initiation factor IF- 2, domain 3"/>
    <property type="match status" value="1"/>
</dbReference>
<feature type="binding site" evidence="9">
    <location>
        <begin position="482"/>
        <end position="485"/>
    </location>
    <ligand>
        <name>GTP</name>
        <dbReference type="ChEBI" id="CHEBI:37565"/>
    </ligand>
</feature>
<dbReference type="PANTHER" id="PTHR43381">
    <property type="entry name" value="TRANSLATION INITIATION FACTOR IF-2-RELATED"/>
    <property type="match status" value="1"/>
</dbReference>
<feature type="compositionally biased region" description="Basic and acidic residues" evidence="12">
    <location>
        <begin position="1"/>
        <end position="13"/>
    </location>
</feature>
<dbReference type="InterPro" id="IPR005225">
    <property type="entry name" value="Small_GTP-bd"/>
</dbReference>
<evidence type="ECO:0000256" key="6">
    <source>
        <dbReference type="ARBA" id="ARBA00022741"/>
    </source>
</evidence>
<evidence type="ECO:0000313" key="14">
    <source>
        <dbReference type="EMBL" id="PZF75803.1"/>
    </source>
</evidence>
<dbReference type="SUPFAM" id="SSF52540">
    <property type="entry name" value="P-loop containing nucleoside triphosphate hydrolases"/>
    <property type="match status" value="1"/>
</dbReference>
<evidence type="ECO:0000256" key="9">
    <source>
        <dbReference type="HAMAP-Rule" id="MF_00100"/>
    </source>
</evidence>
<dbReference type="Gene3D" id="2.40.30.10">
    <property type="entry name" value="Translation factors"/>
    <property type="match status" value="2"/>
</dbReference>
<keyword evidence="15" id="KW-1185">Reference proteome</keyword>
<dbReference type="NCBIfam" id="TIGR00231">
    <property type="entry name" value="small_GTP"/>
    <property type="match status" value="1"/>
</dbReference>
<evidence type="ECO:0000256" key="12">
    <source>
        <dbReference type="SAM" id="MobiDB-lite"/>
    </source>
</evidence>
<evidence type="ECO:0000256" key="3">
    <source>
        <dbReference type="ARBA" id="ARBA00020675"/>
    </source>
</evidence>
<accession>A0A2W2C6N7</accession>
<dbReference type="FunFam" id="3.40.50.10050:FF:000001">
    <property type="entry name" value="Translation initiation factor IF-2"/>
    <property type="match status" value="1"/>
</dbReference>
<evidence type="ECO:0000256" key="11">
    <source>
        <dbReference type="RuleBase" id="RU000645"/>
    </source>
</evidence>
<dbReference type="GO" id="GO:0003743">
    <property type="term" value="F:translation initiation factor activity"/>
    <property type="evidence" value="ECO:0007669"/>
    <property type="project" value="UniProtKB-UniRule"/>
</dbReference>
<protein>
    <recommendedName>
        <fullName evidence="3 9">Translation initiation factor IF-2</fullName>
    </recommendedName>
</protein>
<sequence length="873" mass="95141">MTDNNDKDRKPEVNRPAGGTLTLKRPSIEQSKVKQSFGAGRSKTVVVETKRKRFGDDKPATPLEPKAAPRVTPVTPSPPSNTQTPAAPKPQPTQRSGVVLRTLTAEEKEARDRALAGARVREAEDRKRQEEDAKRRAEQEARDAIEREAAARRKAEDDARHRAEEEARRKADEAAKKLAPKSAQNNIVTPATAPTKPVTGKAMPAPVKRTHDEEEAPRRTFGGPIKREIKAPVPARPTKVGEADKRRGRLSVGNALNEDDERNRSVAAFRRRTERLKKQTQGFQMPTEKVSREVTIPEAITIQELANRMAERAVDIIKFLMKQGEMHTINDVIDADTAQLVAEEMGHKVKRVSESDVVEGLSGDTDAPEQLKARPPVVTIMGHVDHGKTSLLDALRKTNVVSGEAGGITQHIGAYQVETPNGIVTFIDTPGHEAFTSMRARGAKATDIVVLVVAADDGVMPQTVEAINHARAADVPIIVAINKIDKPAANPVRVRNELLKYEIVVESMGGDTLEVEVSALKGTNLDKLLDVILLQSEVLDLKANPDREAGGMVVEAQLDKGRGPVATVLVQRGTLKLGDIFVAGSAWGRVRALVNDKGVQVKEASPSTPVEVLGLNSAPEAGDQFDVVPNEARAREVTEYRERKRRETRGAASARSSLEQMMSAIKEGATEFPILVKADVQGSAEAIVQALEKIGNAEIKARVIHYAVGGINESDIGLAEASKAVVLGFNVRASSQARDAAERAGIEIRYYNIIYDLVDDIKQAMAGKLAPELRETFLGNAKILEVFNITKVGKVAGCQVTEGNVQRGAKVRLIRDNVVIHEGTLSTLKRFKDEVKEVPVGQECGMAFENYQDIRAGDVIECFRVEKVQRTLD</sequence>
<organism evidence="14 15">
    <name type="scientific">Aestuariivirga litoralis</name>
    <dbReference type="NCBI Taxonomy" id="2650924"/>
    <lineage>
        <taxon>Bacteria</taxon>
        <taxon>Pseudomonadati</taxon>
        <taxon>Pseudomonadota</taxon>
        <taxon>Alphaproteobacteria</taxon>
        <taxon>Hyphomicrobiales</taxon>
        <taxon>Aestuariivirgaceae</taxon>
        <taxon>Aestuariivirga</taxon>
    </lineage>
</organism>
<dbReference type="InterPro" id="IPR044145">
    <property type="entry name" value="IF2_II"/>
</dbReference>
<dbReference type="FunFam" id="2.40.30.10:FF:000008">
    <property type="entry name" value="Translation initiation factor IF-2"/>
    <property type="match status" value="1"/>
</dbReference>
<comment type="similarity">
    <text evidence="2 9 10">Belongs to the TRAFAC class translation factor GTPase superfamily. Classic translation factor GTPase family. IF-2 subfamily.</text>
</comment>
<feature type="domain" description="Tr-type G" evidence="13">
    <location>
        <begin position="373"/>
        <end position="542"/>
    </location>
</feature>
<name>A0A2W2C6N7_9HYPH</name>
<feature type="compositionally biased region" description="Low complexity" evidence="12">
    <location>
        <begin position="188"/>
        <end position="202"/>
    </location>
</feature>
<dbReference type="AlphaFoldDB" id="A0A2W2C6N7"/>
<feature type="compositionally biased region" description="Basic and acidic residues" evidence="12">
    <location>
        <begin position="104"/>
        <end position="176"/>
    </location>
</feature>
<dbReference type="PANTHER" id="PTHR43381:SF5">
    <property type="entry name" value="TR-TYPE G DOMAIN-CONTAINING PROTEIN"/>
    <property type="match status" value="1"/>
</dbReference>
<dbReference type="FunFam" id="3.40.50.300:FF:000019">
    <property type="entry name" value="Translation initiation factor IF-2"/>
    <property type="match status" value="1"/>
</dbReference>
<evidence type="ECO:0000256" key="10">
    <source>
        <dbReference type="RuleBase" id="RU000644"/>
    </source>
</evidence>
<gene>
    <name evidence="9" type="primary">infB</name>
    <name evidence="14" type="ORF">DK847_16395</name>
</gene>
<evidence type="ECO:0000256" key="1">
    <source>
        <dbReference type="ARBA" id="ARBA00004496"/>
    </source>
</evidence>
<evidence type="ECO:0000256" key="7">
    <source>
        <dbReference type="ARBA" id="ARBA00022917"/>
    </source>
</evidence>
<keyword evidence="5 9" id="KW-0396">Initiation factor</keyword>